<dbReference type="STRING" id="1163745.HCD_00840"/>
<dbReference type="EMBL" id="CP003481">
    <property type="protein sequence ID" value="AFI05200.1"/>
    <property type="molecule type" value="Genomic_DNA"/>
</dbReference>
<keyword evidence="2" id="KW-1185">Reference proteome</keyword>
<sequence>MKKLFAPLLLFQLLEAHDKSGFFIEGGFETGLLQGTEIREEKVTTGKNVYEDYLPLNTILKGATNLFGNAQAISQLQFSSLHPVKVSVSGANLVVENFLPYNLNNVKLSFKDSQGKLIDLGMIETIPKQAKIVIPEKLFDNFKDITPNATYQSFEVSSTKFSDVNTQRLFKVLDTMTTDLVVEYKSPPTFDSCQYHTQAGHNTCYSPFNAKTAEEFTNLLLNMYAVLDSKSWQENIKNAPFDFVNSWHPGDCHFKASDCVAPGKNGQVESKFQKDVVSPEKVIADFRSTMHLEVSVLNNAGVDGIGLGQVTWGKLGVVAWALDPKTLFGAGYKHINLTALRTILHEFSHTKHYSHNGNMTYQRVPKPDGTGDSDGIPYDVCSRFGHKGQPTYPGDFQGSVYPNCANVPAGFTGLTMAVWQQLINQNALPIDYADLGSQKDYKLHASLNTSDLANSMLSTLKQSFLVASAQTITNDVSKNFKTPMLGFNFKMGYQHYFNNFIGLAYYGIVKYNYAKANNEKIQQLSLGIGTDLLLDFVTTYTKASKDSKKKSFSSSFGMFVGVRGLYNGYHVFNQVQRAKNVDATTGLNYRYKHSKYSVGISVPLIERKVSIVSNSSVYNAAISLNEKANDFKVFFNYGWVF</sequence>
<organism evidence="1 2">
    <name type="scientific">Helicobacter cetorum (strain ATCC BAA-540 / CCUG 52418 / MIT 99-5656)</name>
    <dbReference type="NCBI Taxonomy" id="1163745"/>
    <lineage>
        <taxon>Bacteria</taxon>
        <taxon>Pseudomonadati</taxon>
        <taxon>Campylobacterota</taxon>
        <taxon>Epsilonproteobacteria</taxon>
        <taxon>Campylobacterales</taxon>
        <taxon>Helicobacteraceae</taxon>
        <taxon>Helicobacter</taxon>
    </lineage>
</organism>
<dbReference type="KEGG" id="hcm:HCD_00840"/>
<dbReference type="OrthoDB" id="5314256at2"/>
<name>I0EQI1_HELCM</name>
<dbReference type="InterPro" id="IPR002718">
    <property type="entry name" value="OMP_Helicobacter"/>
</dbReference>
<dbReference type="HOGENOM" id="CLU_017994_1_0_7"/>
<reference evidence="1 2" key="1">
    <citation type="journal article" date="2013" name="PLoS ONE">
        <title>Sequence Divergence and Conservation in Genomes ofHelicobacter cetorum Strains from a Dolphin and a Whale.</title>
        <authorList>
            <person name="Kersulyte D."/>
            <person name="Rossi M."/>
            <person name="Berg D.E."/>
        </authorList>
    </citation>
    <scope>NUCLEOTIDE SEQUENCE [LARGE SCALE GENOMIC DNA]</scope>
    <source>
        <strain evidence="1 2">MIT 99-5656</strain>
    </source>
</reference>
<dbReference type="PRINTS" id="PR01776">
    <property type="entry name" value="HPOMPFAMILY"/>
</dbReference>
<dbReference type="PATRIC" id="fig|1163745.3.peg.178"/>
<proteinExistence type="predicted"/>
<dbReference type="AlphaFoldDB" id="I0EQI1"/>
<evidence type="ECO:0008006" key="3">
    <source>
        <dbReference type="Google" id="ProtNLM"/>
    </source>
</evidence>
<dbReference type="Proteomes" id="UP000005013">
    <property type="component" value="Chromosome"/>
</dbReference>
<evidence type="ECO:0000313" key="2">
    <source>
        <dbReference type="Proteomes" id="UP000005013"/>
    </source>
</evidence>
<gene>
    <name evidence="1" type="ordered locus">HCD_00840</name>
</gene>
<evidence type="ECO:0000313" key="1">
    <source>
        <dbReference type="EMBL" id="AFI05200.1"/>
    </source>
</evidence>
<accession>I0EQI1</accession>
<protein>
    <recommendedName>
        <fullName evidence="3">Outer membrane protein HomB</fullName>
    </recommendedName>
</protein>
<dbReference type="RefSeq" id="WP_014658728.1">
    <property type="nucleotide sequence ID" value="NC_017735.1"/>
</dbReference>